<accession>A0A5Q8BEY9</accession>
<evidence type="ECO:0000313" key="2">
    <source>
        <dbReference type="EMBL" id="MRY57888.1"/>
    </source>
</evidence>
<dbReference type="EMBL" id="WKLT01000006">
    <property type="protein sequence ID" value="MRY57888.1"/>
    <property type="molecule type" value="Genomic_DNA"/>
</dbReference>
<dbReference type="Proteomes" id="UP000463337">
    <property type="component" value="Unassembled WGS sequence"/>
</dbReference>
<feature type="domain" description="KAP NTPase" evidence="1">
    <location>
        <begin position="24"/>
        <end position="329"/>
    </location>
</feature>
<reference evidence="2 3" key="1">
    <citation type="journal article" date="2019" name="Nat. Med.">
        <title>A library of human gut bacterial isolates paired with longitudinal multiomics data enables mechanistic microbiome research.</title>
        <authorList>
            <person name="Poyet M."/>
            <person name="Groussin M."/>
            <person name="Gibbons S.M."/>
            <person name="Avila-Pacheco J."/>
            <person name="Jiang X."/>
            <person name="Kearney S.M."/>
            <person name="Perrotta A.R."/>
            <person name="Berdy B."/>
            <person name="Zhao S."/>
            <person name="Lieberman T.D."/>
            <person name="Swanson P.K."/>
            <person name="Smith M."/>
            <person name="Roesemann S."/>
            <person name="Alexander J.E."/>
            <person name="Rich S.A."/>
            <person name="Livny J."/>
            <person name="Vlamakis H."/>
            <person name="Clish C."/>
            <person name="Bullock K."/>
            <person name="Deik A."/>
            <person name="Scott J."/>
            <person name="Pierce K.A."/>
            <person name="Xavier R.J."/>
            <person name="Alm E.J."/>
        </authorList>
    </citation>
    <scope>NUCLEOTIDE SEQUENCE [LARGE SCALE GENOMIC DNA]</scope>
    <source>
        <strain evidence="2 3">BIOML-A41</strain>
    </source>
</reference>
<gene>
    <name evidence="2" type="ORF">GKD59_08180</name>
</gene>
<dbReference type="InterPro" id="IPR011646">
    <property type="entry name" value="KAP_P-loop"/>
</dbReference>
<comment type="caution">
    <text evidence="2">The sequence shown here is derived from an EMBL/GenBank/DDBJ whole genome shotgun (WGS) entry which is preliminary data.</text>
</comment>
<proteinExistence type="predicted"/>
<evidence type="ECO:0000259" key="1">
    <source>
        <dbReference type="Pfam" id="PF07693"/>
    </source>
</evidence>
<dbReference type="InterPro" id="IPR027417">
    <property type="entry name" value="P-loop_NTPase"/>
</dbReference>
<dbReference type="AlphaFoldDB" id="A0A5Q8BEY9"/>
<sequence length="459" mass="54091">MEISIDNESKRFFRFLQEENNDNIIFSGIYGIGKSFFINDFFNKKHTDKYITLFLTPVNYSVASNEDIFEYIKIDVLFQLLNKVSCDLKNVQISNSVATYYYIKNNLNTLIGNILSSIEKVCLKTDIIPQLIKLKKNIQEFQKKESTQEDKEVESFIQDIIQRQGSIYERNIVTQIIQSLITNAKKEEKKEIVLVIDDLDRIDPEHIFRILNILSVHDDFCCTKEHKFKIDKTILVCDVENIRRIFHAKYGSDVDFSGYIDKFYSKEVFHFHNEDEIQKCIADQILKIKSKTGDFQDDRYAYKGLEFILQYLIKYGYVNIRTLERFMFDYSIEDKTVRFNDMVFAVVNSPALIVFEFLKRVLGSSENLRSKLSGISFNKIYGNCDYVDILELFIIFADLPNSLLGNEKQENSYKGIRYIIGANKRNLIANIDYEKLSNYRVDCFSFLYDAYLNYEKYFM</sequence>
<organism evidence="2 3">
    <name type="scientific">Parabacteroides distasonis</name>
    <dbReference type="NCBI Taxonomy" id="823"/>
    <lineage>
        <taxon>Bacteria</taxon>
        <taxon>Pseudomonadati</taxon>
        <taxon>Bacteroidota</taxon>
        <taxon>Bacteroidia</taxon>
        <taxon>Bacteroidales</taxon>
        <taxon>Tannerellaceae</taxon>
        <taxon>Parabacteroides</taxon>
    </lineage>
</organism>
<dbReference type="RefSeq" id="WP_122246690.1">
    <property type="nucleotide sequence ID" value="NZ_QSIP01000005.1"/>
</dbReference>
<protein>
    <recommendedName>
        <fullName evidence="1">KAP NTPase domain-containing protein</fullName>
    </recommendedName>
</protein>
<dbReference type="SUPFAM" id="SSF52540">
    <property type="entry name" value="P-loop containing nucleoside triphosphate hydrolases"/>
    <property type="match status" value="1"/>
</dbReference>
<name>A0A5Q8BEY9_PARDI</name>
<evidence type="ECO:0000313" key="3">
    <source>
        <dbReference type="Proteomes" id="UP000463337"/>
    </source>
</evidence>
<dbReference type="Pfam" id="PF07693">
    <property type="entry name" value="KAP_NTPase"/>
    <property type="match status" value="1"/>
</dbReference>